<dbReference type="GO" id="GO:0005975">
    <property type="term" value="P:carbohydrate metabolic process"/>
    <property type="evidence" value="ECO:0007669"/>
    <property type="project" value="InterPro"/>
</dbReference>
<dbReference type="GO" id="GO:0051301">
    <property type="term" value="P:cell division"/>
    <property type="evidence" value="ECO:0007669"/>
    <property type="project" value="UniProtKB-KW"/>
</dbReference>
<dbReference type="InterPro" id="IPR004276">
    <property type="entry name" value="GlycoTrans_28_N"/>
</dbReference>
<organism evidence="13 14">
    <name type="scientific">Halanaerobium kushneri</name>
    <dbReference type="NCBI Taxonomy" id="56779"/>
    <lineage>
        <taxon>Bacteria</taxon>
        <taxon>Bacillati</taxon>
        <taxon>Bacillota</taxon>
        <taxon>Clostridia</taxon>
        <taxon>Halanaerobiales</taxon>
        <taxon>Halanaerobiaceae</taxon>
        <taxon>Halanaerobium</taxon>
    </lineage>
</organism>
<dbReference type="Pfam" id="PF03033">
    <property type="entry name" value="Glyco_transf_28"/>
    <property type="match status" value="1"/>
</dbReference>
<dbReference type="GO" id="GO:0050511">
    <property type="term" value="F:undecaprenyldiphospho-muramoylpentapeptide beta-N-acetylglucosaminyltransferase activity"/>
    <property type="evidence" value="ECO:0007669"/>
    <property type="project" value="UniProtKB-UniRule"/>
</dbReference>
<dbReference type="Pfam" id="PF04101">
    <property type="entry name" value="Glyco_tran_28_C"/>
    <property type="match status" value="1"/>
</dbReference>
<feature type="binding site" evidence="10">
    <location>
        <begin position="10"/>
        <end position="12"/>
    </location>
    <ligand>
        <name>UDP-N-acetyl-alpha-D-glucosamine</name>
        <dbReference type="ChEBI" id="CHEBI:57705"/>
    </ligand>
</feature>
<comment type="subcellular location">
    <subcellularLocation>
        <location evidence="10">Cell membrane</location>
        <topology evidence="10">Peripheral membrane protein</topology>
        <orientation evidence="10">Cytoplasmic side</orientation>
    </subcellularLocation>
</comment>
<feature type="binding site" evidence="10">
    <location>
        <position position="165"/>
    </location>
    <ligand>
        <name>UDP-N-acetyl-alpha-D-glucosamine</name>
        <dbReference type="ChEBI" id="CHEBI:57705"/>
    </ligand>
</feature>
<keyword evidence="5 10" id="KW-0133">Cell shape</keyword>
<keyword evidence="7 10" id="KW-0472">Membrane</keyword>
<dbReference type="UniPathway" id="UPA00219"/>
<evidence type="ECO:0000256" key="3">
    <source>
        <dbReference type="ARBA" id="ARBA00022676"/>
    </source>
</evidence>
<evidence type="ECO:0000256" key="6">
    <source>
        <dbReference type="ARBA" id="ARBA00022984"/>
    </source>
</evidence>
<comment type="similarity">
    <text evidence="10">Belongs to the glycosyltransferase 28 family. MurG subfamily.</text>
</comment>
<dbReference type="EMBL" id="FTNC01000011">
    <property type="protein sequence ID" value="SIR00329.1"/>
    <property type="molecule type" value="Genomic_DNA"/>
</dbReference>
<evidence type="ECO:0000259" key="11">
    <source>
        <dbReference type="Pfam" id="PF03033"/>
    </source>
</evidence>
<dbReference type="NCBIfam" id="TIGR01133">
    <property type="entry name" value="murG"/>
    <property type="match status" value="1"/>
</dbReference>
<evidence type="ECO:0000313" key="14">
    <source>
        <dbReference type="Proteomes" id="UP000185669"/>
    </source>
</evidence>
<feature type="binding site" evidence="10">
    <location>
        <position position="195"/>
    </location>
    <ligand>
        <name>UDP-N-acetyl-alpha-D-glucosamine</name>
        <dbReference type="ChEBI" id="CHEBI:57705"/>
    </ligand>
</feature>
<dbReference type="GO" id="GO:0071555">
    <property type="term" value="P:cell wall organization"/>
    <property type="evidence" value="ECO:0007669"/>
    <property type="project" value="UniProtKB-KW"/>
</dbReference>
<dbReference type="GO" id="GO:0009252">
    <property type="term" value="P:peptidoglycan biosynthetic process"/>
    <property type="evidence" value="ECO:0007669"/>
    <property type="project" value="UniProtKB-UniRule"/>
</dbReference>
<keyword evidence="8 10" id="KW-0131">Cell cycle</keyword>
<dbReference type="EC" id="2.4.1.227" evidence="10"/>
<feature type="domain" description="Glycosyl transferase family 28 C-terminal" evidence="12">
    <location>
        <begin position="188"/>
        <end position="355"/>
    </location>
</feature>
<evidence type="ECO:0000259" key="12">
    <source>
        <dbReference type="Pfam" id="PF04101"/>
    </source>
</evidence>
<feature type="binding site" evidence="10">
    <location>
        <position position="122"/>
    </location>
    <ligand>
        <name>UDP-N-acetyl-alpha-D-glucosamine</name>
        <dbReference type="ChEBI" id="CHEBI:57705"/>
    </ligand>
</feature>
<keyword evidence="4 10" id="KW-0808">Transferase</keyword>
<dbReference type="PANTHER" id="PTHR21015">
    <property type="entry name" value="UDP-N-ACETYLGLUCOSAMINE--N-ACETYLMURAMYL-(PENTAPEPTIDE) PYROPHOSPHORYL-UNDECAPRENOL N-ACETYLGLUCOSAMINE TRANSFERASE 1"/>
    <property type="match status" value="1"/>
</dbReference>
<protein>
    <recommendedName>
        <fullName evidence="10">UDP-N-acetylglucosamine--N-acetylmuramyl-(pentapeptide) pyrophosphoryl-undecaprenol N-acetylglucosamine transferase</fullName>
        <ecNumber evidence="10">2.4.1.227</ecNumber>
    </recommendedName>
    <alternativeName>
        <fullName evidence="10">Undecaprenyl-PP-MurNAc-pentapeptide-UDPGlcNAc GlcNAc transferase</fullName>
    </alternativeName>
</protein>
<dbReference type="Proteomes" id="UP000185669">
    <property type="component" value="Unassembled WGS sequence"/>
</dbReference>
<evidence type="ECO:0000256" key="9">
    <source>
        <dbReference type="ARBA" id="ARBA00023316"/>
    </source>
</evidence>
<evidence type="ECO:0000256" key="1">
    <source>
        <dbReference type="ARBA" id="ARBA00022475"/>
    </source>
</evidence>
<keyword evidence="14" id="KW-1185">Reference proteome</keyword>
<name>A0A1N6XDK4_9FIRM</name>
<dbReference type="STRING" id="56779.SAMN05421834_11162"/>
<dbReference type="RefSeq" id="WP_076545110.1">
    <property type="nucleotide sequence ID" value="NZ_FTNC01000011.1"/>
</dbReference>
<reference evidence="14" key="1">
    <citation type="submission" date="2017-01" db="EMBL/GenBank/DDBJ databases">
        <authorList>
            <person name="Varghese N."/>
            <person name="Submissions S."/>
        </authorList>
    </citation>
    <scope>NUCLEOTIDE SEQUENCE [LARGE SCALE GENOMIC DNA]</scope>
    <source>
        <strain evidence="14">ATCC 700103</strain>
    </source>
</reference>
<comment type="pathway">
    <text evidence="10">Cell wall biogenesis; peptidoglycan biosynthesis.</text>
</comment>
<gene>
    <name evidence="10" type="primary">murG</name>
    <name evidence="13" type="ORF">SAMN05421834_11162</name>
</gene>
<feature type="binding site" evidence="10">
    <location>
        <position position="298"/>
    </location>
    <ligand>
        <name>UDP-N-acetyl-alpha-D-glucosamine</name>
        <dbReference type="ChEBI" id="CHEBI:57705"/>
    </ligand>
</feature>
<dbReference type="SUPFAM" id="SSF53756">
    <property type="entry name" value="UDP-Glycosyltransferase/glycogen phosphorylase"/>
    <property type="match status" value="1"/>
</dbReference>
<keyword evidence="6 10" id="KW-0573">Peptidoglycan synthesis</keyword>
<keyword evidence="9 10" id="KW-0961">Cell wall biogenesis/degradation</keyword>
<evidence type="ECO:0000256" key="4">
    <source>
        <dbReference type="ARBA" id="ARBA00022679"/>
    </source>
</evidence>
<evidence type="ECO:0000256" key="7">
    <source>
        <dbReference type="ARBA" id="ARBA00023136"/>
    </source>
</evidence>
<dbReference type="Gene3D" id="3.40.50.2000">
    <property type="entry name" value="Glycogen Phosphorylase B"/>
    <property type="match status" value="2"/>
</dbReference>
<keyword evidence="3 10" id="KW-0328">Glycosyltransferase</keyword>
<comment type="function">
    <text evidence="10">Cell wall formation. Catalyzes the transfer of a GlcNAc subunit on undecaprenyl-pyrophosphoryl-MurNAc-pentapeptide (lipid intermediate I) to form undecaprenyl-pyrophosphoryl-MurNAc-(pentapeptide)GlcNAc (lipid intermediate II).</text>
</comment>
<evidence type="ECO:0000256" key="2">
    <source>
        <dbReference type="ARBA" id="ARBA00022618"/>
    </source>
</evidence>
<feature type="domain" description="Glycosyltransferase family 28 N-terminal" evidence="11">
    <location>
        <begin position="4"/>
        <end position="139"/>
    </location>
</feature>
<dbReference type="AlphaFoldDB" id="A0A1N6XDK4"/>
<dbReference type="HAMAP" id="MF_00033">
    <property type="entry name" value="MurG"/>
    <property type="match status" value="1"/>
</dbReference>
<dbReference type="OrthoDB" id="9808936at2"/>
<evidence type="ECO:0000313" key="13">
    <source>
        <dbReference type="EMBL" id="SIR00329.1"/>
    </source>
</evidence>
<dbReference type="InterPro" id="IPR006009">
    <property type="entry name" value="GlcNAc_MurG"/>
</dbReference>
<dbReference type="CDD" id="cd03785">
    <property type="entry name" value="GT28_MurG"/>
    <property type="match status" value="1"/>
</dbReference>
<evidence type="ECO:0000256" key="8">
    <source>
        <dbReference type="ARBA" id="ARBA00023306"/>
    </source>
</evidence>
<evidence type="ECO:0000256" key="5">
    <source>
        <dbReference type="ARBA" id="ARBA00022960"/>
    </source>
</evidence>
<evidence type="ECO:0000256" key="10">
    <source>
        <dbReference type="HAMAP-Rule" id="MF_00033"/>
    </source>
</evidence>
<dbReference type="GO" id="GO:0051991">
    <property type="term" value="F:UDP-N-acetyl-D-glucosamine:N-acetylmuramoyl-L-alanyl-D-glutamyl-meso-2,6-diaminopimelyl-D-alanyl-D-alanine-diphosphoundecaprenol 4-beta-N-acetylglucosaminlytransferase activity"/>
    <property type="evidence" value="ECO:0007669"/>
    <property type="project" value="RHEA"/>
</dbReference>
<sequence length="367" mass="40380">MKAIITGGGTGGHIYPALAVAEELKNKDWEILYLGSDYRMESEIVPAANFNFEGLAVRPLPRKISTKIISSIFYNSKAFFRAIKLILEFKPDVIIGTGGFVAGPVVLAGALLGKKTVIHEQNAYPGITNKLLARVVDRVCLNFPEAGEYFNISQKKIRITGNPVRPRIFNVDSERAHQELNLQTELKTILITGGSLGAEVINQNVVELYQYALQNNIQIIHLSGKKNYSLLIDQLKKWGIDPEKPQLKIIDYLDEMEYALTAADIIIARAGATGLSEITSSKKASILIPFAGAAENHQLLNAQALQKNGAAVLLEESELSGRILLDKVREIIEDEEKLRSMSEAAGALSQEDSLKKLIKVIEKLTSE</sequence>
<comment type="caution">
    <text evidence="10">Lacks conserved residue(s) required for the propagation of feature annotation.</text>
</comment>
<keyword evidence="1 10" id="KW-1003">Cell membrane</keyword>
<dbReference type="GO" id="GO:0005886">
    <property type="term" value="C:plasma membrane"/>
    <property type="evidence" value="ECO:0007669"/>
    <property type="project" value="UniProtKB-SubCell"/>
</dbReference>
<dbReference type="GO" id="GO:0008360">
    <property type="term" value="P:regulation of cell shape"/>
    <property type="evidence" value="ECO:0007669"/>
    <property type="project" value="UniProtKB-KW"/>
</dbReference>
<keyword evidence="2 10" id="KW-0132">Cell division</keyword>
<accession>A0A1N6XDK4</accession>
<dbReference type="InterPro" id="IPR007235">
    <property type="entry name" value="Glyco_trans_28_C"/>
</dbReference>
<dbReference type="PANTHER" id="PTHR21015:SF22">
    <property type="entry name" value="GLYCOSYLTRANSFERASE"/>
    <property type="match status" value="1"/>
</dbReference>
<proteinExistence type="inferred from homology"/>
<comment type="catalytic activity">
    <reaction evidence="10">
        <text>di-trans,octa-cis-undecaprenyl diphospho-N-acetyl-alpha-D-muramoyl-L-alanyl-D-glutamyl-meso-2,6-diaminopimeloyl-D-alanyl-D-alanine + UDP-N-acetyl-alpha-D-glucosamine = di-trans,octa-cis-undecaprenyl diphospho-[N-acetyl-alpha-D-glucosaminyl-(1-&gt;4)]-N-acetyl-alpha-D-muramoyl-L-alanyl-D-glutamyl-meso-2,6-diaminopimeloyl-D-alanyl-D-alanine + UDP + H(+)</text>
        <dbReference type="Rhea" id="RHEA:31227"/>
        <dbReference type="ChEBI" id="CHEBI:15378"/>
        <dbReference type="ChEBI" id="CHEBI:57705"/>
        <dbReference type="ChEBI" id="CHEBI:58223"/>
        <dbReference type="ChEBI" id="CHEBI:61387"/>
        <dbReference type="ChEBI" id="CHEBI:61388"/>
        <dbReference type="EC" id="2.4.1.227"/>
    </reaction>
</comment>